<dbReference type="InterPro" id="IPR036396">
    <property type="entry name" value="Cyt_P450_sf"/>
</dbReference>
<dbReference type="GeneID" id="42041000"/>
<dbReference type="Gene3D" id="1.10.630.10">
    <property type="entry name" value="Cytochrome P450"/>
    <property type="match status" value="1"/>
</dbReference>
<dbReference type="GO" id="GO:0020037">
    <property type="term" value="F:heme binding"/>
    <property type="evidence" value="ECO:0007669"/>
    <property type="project" value="InterPro"/>
</dbReference>
<feature type="domain" description="Heterokaryon incompatibility" evidence="7">
    <location>
        <begin position="20"/>
        <end position="194"/>
    </location>
</feature>
<dbReference type="SUPFAM" id="SSF48264">
    <property type="entry name" value="Cytochrome P450"/>
    <property type="match status" value="1"/>
</dbReference>
<dbReference type="Pfam" id="PF26639">
    <property type="entry name" value="Het-6_barrel"/>
    <property type="match status" value="1"/>
</dbReference>
<dbReference type="Pfam" id="PF06985">
    <property type="entry name" value="HET"/>
    <property type="match status" value="1"/>
</dbReference>
<dbReference type="EMBL" id="KK036135">
    <property type="protein sequence ID" value="EXL91025.1"/>
    <property type="molecule type" value="Genomic_DNA"/>
</dbReference>
<evidence type="ECO:0000256" key="6">
    <source>
        <dbReference type="SAM" id="MobiDB-lite"/>
    </source>
</evidence>
<dbReference type="Proteomes" id="UP000030685">
    <property type="component" value="Unassembled WGS sequence"/>
</dbReference>
<feature type="region of interest" description="Disordered" evidence="6">
    <location>
        <begin position="929"/>
        <end position="955"/>
    </location>
</feature>
<organism evidence="8">
    <name type="scientific">Fusarium odoratissimum (strain NRRL 54006)</name>
    <dbReference type="NCBI Taxonomy" id="1089451"/>
    <lineage>
        <taxon>Eukaryota</taxon>
        <taxon>Fungi</taxon>
        <taxon>Dikarya</taxon>
        <taxon>Ascomycota</taxon>
        <taxon>Pezizomycotina</taxon>
        <taxon>Sordariomycetes</taxon>
        <taxon>Hypocreomycetidae</taxon>
        <taxon>Hypocreales</taxon>
        <taxon>Nectriaceae</taxon>
        <taxon>Fusarium</taxon>
        <taxon>Fusarium oxysporum species complex</taxon>
        <taxon>Fusarium oxysporum f. sp. cubense (strain race 4)</taxon>
    </lineage>
</organism>
<sequence length="1053" mass="120166">MPEVIAFTKSFMSRENEHAYTALSYTWGGSFWTHIIELNGCEFVVRSNLHAFLKEAQERFTKENLTPELGSDIEQNGNSSVWLWIDAICINQEDIPERNAQVLRMKDIYEKAERIICWLGSLPFFTDGMAAIKLLDFFYDLSQKYSNINDHSHAEAIITDSLGPTSHNFKQMDWISLKNMLHRPWWTRAWVVQEASTPRRKVIWYGPYERSSKHFWKAARVLFLISKQPGITQLQKEAYNPSASLFNHMRVAREENKLLLLDALPSMRLYQATDPRDKVFAILAICQDGRHPDIAPHYENSTEEVFTNLAAHILSRDERLDILGHCHYSRRAPSLPTWVPDWTSKWVALDFSHRNEKTLERVYNACFSIPAVIRIDRTTRTLRLRGIKFDELFLVGLARNADPNITPDVDVLRNWLSLASQLGNDYISGGTVFEALQHTLCADITESSQLNGEDQRGGKVDLPGDIYTIPQDFFRCSLLLNRRTVRRCLATTRKGYLALAPQETKPGDLLCVLYGGQLPFVLRNSDSNLELIGEARRESKALLPLPPSPPSTNIIAGHLPTVLKAAKEHRQHLLFQKWAEEYGEVFFVQLGTIQEYFINSDQAVRAIFDKAAAQTSERPRWIVSNEQMCNRLNLLLLSSSEKAWKNQRKATTFGLTNLNLADAGLPFLHFETLKFLNDIAQNPNKGANPQSLWSSIGRYTYSTFSSQIFGLDVPDDNSPVIDYIFETGLAQILGMLPGYYLVDTFNILDKLPLFLKPWERDAKSRHKRDYEWCCDKLERVKSLIDAGEAPPHMTFIRRVIQDPNHLGLDSLEDAAYLGMMLIIGASDTSRISTWSFLEAMLTFPDICNKARRVIDEAVGDRVPVYEDLERVPYIRQVMKESWRWRPPVALGHPHTTTRDIVYKDYRIPKGARIHLNAWAIHRDPKRYPDPDKFIPERFDGDTRSSQESAASPDVSTRDHFVFGAGRRICPGYHVADRSFAVSVMRILWAFDISLKPGTKLPLDPQSFPGDMPGNPGLDLPVVLTVRSPERLATIQKEFEGAVQGRAKMEPLAG</sequence>
<evidence type="ECO:0000259" key="7">
    <source>
        <dbReference type="Pfam" id="PF06985"/>
    </source>
</evidence>
<gene>
    <name evidence="8" type="ORF">FOIG_15825</name>
</gene>
<name>X0J408_FUSO5</name>
<accession>X0J408</accession>
<comment type="similarity">
    <text evidence="1">Belongs to the cytochrome P450 family.</text>
</comment>
<evidence type="ECO:0000256" key="4">
    <source>
        <dbReference type="ARBA" id="ARBA00023004"/>
    </source>
</evidence>
<dbReference type="InterPro" id="IPR001128">
    <property type="entry name" value="Cyt_P450"/>
</dbReference>
<dbReference type="GO" id="GO:0004497">
    <property type="term" value="F:monooxygenase activity"/>
    <property type="evidence" value="ECO:0007669"/>
    <property type="project" value="InterPro"/>
</dbReference>
<keyword evidence="5" id="KW-0349">Heme</keyword>
<feature type="compositionally biased region" description="Basic and acidic residues" evidence="6">
    <location>
        <begin position="929"/>
        <end position="944"/>
    </location>
</feature>
<evidence type="ECO:0000256" key="2">
    <source>
        <dbReference type="ARBA" id="ARBA00022723"/>
    </source>
</evidence>
<dbReference type="PANTHER" id="PTHR46300">
    <property type="entry name" value="P450, PUTATIVE (EUROFUNG)-RELATED-RELATED"/>
    <property type="match status" value="1"/>
</dbReference>
<dbReference type="AlphaFoldDB" id="X0J408"/>
<dbReference type="RefSeq" id="XP_031053115.1">
    <property type="nucleotide sequence ID" value="XM_031217218.1"/>
</dbReference>
<dbReference type="HOGENOM" id="CLU_290522_0_0_1"/>
<keyword evidence="2 5" id="KW-0479">Metal-binding</keyword>
<dbReference type="InterPro" id="IPR017972">
    <property type="entry name" value="Cyt_P450_CS"/>
</dbReference>
<dbReference type="InterPro" id="IPR050364">
    <property type="entry name" value="Cytochrome_P450_fung"/>
</dbReference>
<dbReference type="GO" id="GO:0016705">
    <property type="term" value="F:oxidoreductase activity, acting on paired donors, with incorporation or reduction of molecular oxygen"/>
    <property type="evidence" value="ECO:0007669"/>
    <property type="project" value="InterPro"/>
</dbReference>
<protein>
    <recommendedName>
        <fullName evidence="7">Heterokaryon incompatibility domain-containing protein</fullName>
    </recommendedName>
</protein>
<dbReference type="PROSITE" id="PS00086">
    <property type="entry name" value="CYTOCHROME_P450"/>
    <property type="match status" value="1"/>
</dbReference>
<dbReference type="InterPro" id="IPR010730">
    <property type="entry name" value="HET"/>
</dbReference>
<dbReference type="Pfam" id="PF00067">
    <property type="entry name" value="p450"/>
    <property type="match status" value="1"/>
</dbReference>
<evidence type="ECO:0000313" key="8">
    <source>
        <dbReference type="EMBL" id="EXL91025.1"/>
    </source>
</evidence>
<keyword evidence="3" id="KW-0560">Oxidoreductase</keyword>
<evidence type="ECO:0000256" key="3">
    <source>
        <dbReference type="ARBA" id="ARBA00023002"/>
    </source>
</evidence>
<dbReference type="PRINTS" id="PR00463">
    <property type="entry name" value="EP450I"/>
</dbReference>
<dbReference type="VEuPathDB" id="FungiDB:FOIG_15825"/>
<keyword evidence="4 5" id="KW-0408">Iron</keyword>
<proteinExistence type="inferred from homology"/>
<comment type="cofactor">
    <cofactor evidence="5">
        <name>heme</name>
        <dbReference type="ChEBI" id="CHEBI:30413"/>
    </cofactor>
</comment>
<evidence type="ECO:0000256" key="5">
    <source>
        <dbReference type="PIRSR" id="PIRSR602401-1"/>
    </source>
</evidence>
<evidence type="ECO:0000256" key="1">
    <source>
        <dbReference type="ARBA" id="ARBA00010617"/>
    </source>
</evidence>
<reference evidence="8" key="2">
    <citation type="submission" date="2014-03" db="EMBL/GenBank/DDBJ databases">
        <title>The Genome Annotation of Fusarium oxysporum II5.</title>
        <authorList>
            <consortium name="The Broad Institute Genomics Platform"/>
            <person name="Ma L.-J."/>
            <person name="Corby-Kistler H."/>
            <person name="Broz K."/>
            <person name="Gale L.R."/>
            <person name="Jonkers W."/>
            <person name="O'Donnell K."/>
            <person name="Ploetz R."/>
            <person name="Steinberg C."/>
            <person name="Schwartz D.C."/>
            <person name="VanEtten H."/>
            <person name="Zhou S."/>
            <person name="Young S.K."/>
            <person name="Zeng Q."/>
            <person name="Gargeya S."/>
            <person name="Fitzgerald M."/>
            <person name="Abouelleil A."/>
            <person name="Alvarado L."/>
            <person name="Chapman S.B."/>
            <person name="Gainer-Dewar J."/>
            <person name="Goldberg J."/>
            <person name="Griggs A."/>
            <person name="Gujja S."/>
            <person name="Hansen M."/>
            <person name="Howarth C."/>
            <person name="Imamovic A."/>
            <person name="Ireland A."/>
            <person name="Larimer J."/>
            <person name="McCowan C."/>
            <person name="Murphy C."/>
            <person name="Pearson M."/>
            <person name="Poon T.W."/>
            <person name="Priest M."/>
            <person name="Roberts A."/>
            <person name="Saif S."/>
            <person name="Shea T."/>
            <person name="Sykes S."/>
            <person name="Wortman J."/>
            <person name="Nusbaum C."/>
            <person name="Birren B."/>
        </authorList>
    </citation>
    <scope>NUCLEOTIDE SEQUENCE</scope>
    <source>
        <strain evidence="8">54006</strain>
    </source>
</reference>
<dbReference type="PANTHER" id="PTHR46300:SF5">
    <property type="entry name" value="CYTOCHROME P450"/>
    <property type="match status" value="1"/>
</dbReference>
<reference evidence="8" key="1">
    <citation type="submission" date="2011-11" db="EMBL/GenBank/DDBJ databases">
        <title>The Genome Sequence of Fusarium oxysporum II5.</title>
        <authorList>
            <consortium name="The Broad Institute Genome Sequencing Platform"/>
            <person name="Ma L.-J."/>
            <person name="Gale L.R."/>
            <person name="Schwartz D.C."/>
            <person name="Zhou S."/>
            <person name="Corby-Kistler H."/>
            <person name="Young S.K."/>
            <person name="Zeng Q."/>
            <person name="Gargeya S."/>
            <person name="Fitzgerald M."/>
            <person name="Haas B."/>
            <person name="Abouelleil A."/>
            <person name="Alvarado L."/>
            <person name="Arachchi H.M."/>
            <person name="Berlin A."/>
            <person name="Brown A."/>
            <person name="Chapman S.B."/>
            <person name="Chen Z."/>
            <person name="Dunbar C."/>
            <person name="Freedman E."/>
            <person name="Gearin G."/>
            <person name="Goldberg J."/>
            <person name="Griggs A."/>
            <person name="Gujja S."/>
            <person name="Heiman D."/>
            <person name="Howarth C."/>
            <person name="Larson L."/>
            <person name="Lui A."/>
            <person name="MacDonald P.J.P."/>
            <person name="Montmayeur A."/>
            <person name="Murphy C."/>
            <person name="Neiman D."/>
            <person name="Pearson M."/>
            <person name="Priest M."/>
            <person name="Roberts A."/>
            <person name="Saif S."/>
            <person name="Shea T."/>
            <person name="Shenoy N."/>
            <person name="Sisk P."/>
            <person name="Stolte C."/>
            <person name="Sykes S."/>
            <person name="Wortman J."/>
            <person name="Nusbaum C."/>
            <person name="Birren B."/>
        </authorList>
    </citation>
    <scope>NUCLEOTIDE SEQUENCE [LARGE SCALE GENOMIC DNA]</scope>
    <source>
        <strain evidence="8">54006</strain>
    </source>
</reference>
<feature type="binding site" description="axial binding residue" evidence="5">
    <location>
        <position position="969"/>
    </location>
    <ligand>
        <name>heme</name>
        <dbReference type="ChEBI" id="CHEBI:30413"/>
    </ligand>
    <ligandPart>
        <name>Fe</name>
        <dbReference type="ChEBI" id="CHEBI:18248"/>
    </ligandPart>
</feature>
<dbReference type="GO" id="GO:0005506">
    <property type="term" value="F:iron ion binding"/>
    <property type="evidence" value="ECO:0007669"/>
    <property type="project" value="InterPro"/>
</dbReference>
<dbReference type="InterPro" id="IPR002401">
    <property type="entry name" value="Cyt_P450_E_grp-I"/>
</dbReference>